<dbReference type="GO" id="GO:0005886">
    <property type="term" value="C:plasma membrane"/>
    <property type="evidence" value="ECO:0007669"/>
    <property type="project" value="TreeGrafter"/>
</dbReference>
<comment type="subcellular location">
    <subcellularLocation>
        <location evidence="1">Membrane</location>
        <topology evidence="1">Multi-pass membrane protein</topology>
    </subcellularLocation>
</comment>
<dbReference type="Proteomes" id="UP000092504">
    <property type="component" value="Unassembled WGS sequence"/>
</dbReference>
<keyword evidence="2 6" id="KW-0812">Transmembrane</keyword>
<evidence type="ECO:0000259" key="7">
    <source>
        <dbReference type="PROSITE" id="PS50850"/>
    </source>
</evidence>
<dbReference type="InterPro" id="IPR005829">
    <property type="entry name" value="Sugar_transporter_CS"/>
</dbReference>
<feature type="domain" description="Major facilitator superfamily (MFS) profile" evidence="7">
    <location>
        <begin position="1"/>
        <end position="172"/>
    </location>
</feature>
<keyword evidence="3 6" id="KW-1133">Transmembrane helix</keyword>
<dbReference type="Pfam" id="PF07690">
    <property type="entry name" value="MFS_1"/>
    <property type="match status" value="1"/>
</dbReference>
<keyword evidence="4 6" id="KW-0472">Membrane</keyword>
<feature type="transmembrane region" description="Helical" evidence="6">
    <location>
        <begin position="61"/>
        <end position="80"/>
    </location>
</feature>
<evidence type="ECO:0000256" key="2">
    <source>
        <dbReference type="ARBA" id="ARBA00022692"/>
    </source>
</evidence>
<feature type="transmembrane region" description="Helical" evidence="6">
    <location>
        <begin position="150"/>
        <end position="168"/>
    </location>
</feature>
<evidence type="ECO:0000256" key="1">
    <source>
        <dbReference type="ARBA" id="ARBA00004141"/>
    </source>
</evidence>
<evidence type="ECO:0000256" key="4">
    <source>
        <dbReference type="ARBA" id="ARBA00023136"/>
    </source>
</evidence>
<feature type="transmembrane region" description="Helical" evidence="6">
    <location>
        <begin position="28"/>
        <end position="49"/>
    </location>
</feature>
<evidence type="ECO:0000256" key="3">
    <source>
        <dbReference type="ARBA" id="ARBA00022989"/>
    </source>
</evidence>
<dbReference type="AlphaFoldDB" id="A0A1B8NVZ8"/>
<dbReference type="InterPro" id="IPR036259">
    <property type="entry name" value="MFS_trans_sf"/>
</dbReference>
<dbReference type="PROSITE" id="PS50850">
    <property type="entry name" value="MFS"/>
    <property type="match status" value="1"/>
</dbReference>
<protein>
    <submittedName>
        <fullName evidence="8">Major facilitator superfamily protein</fullName>
    </submittedName>
</protein>
<accession>A0A1B8NVZ8</accession>
<gene>
    <name evidence="8" type="ORF">A8U91_03178</name>
</gene>
<dbReference type="EMBL" id="MAJD01000002">
    <property type="protein sequence ID" value="OBX34133.1"/>
    <property type="molecule type" value="Genomic_DNA"/>
</dbReference>
<dbReference type="PANTHER" id="PTHR43129:SF1">
    <property type="entry name" value="FOSMIDOMYCIN RESISTANCE PROTEIN"/>
    <property type="match status" value="1"/>
</dbReference>
<dbReference type="InterPro" id="IPR011701">
    <property type="entry name" value="MFS"/>
</dbReference>
<name>A0A1B8NVZ8_HALEL</name>
<dbReference type="PROSITE" id="PS00216">
    <property type="entry name" value="SUGAR_TRANSPORT_1"/>
    <property type="match status" value="1"/>
</dbReference>
<evidence type="ECO:0000256" key="6">
    <source>
        <dbReference type="SAM" id="Phobius"/>
    </source>
</evidence>
<dbReference type="PANTHER" id="PTHR43129">
    <property type="entry name" value="FOSMIDOMYCIN RESISTANCE PROTEIN"/>
    <property type="match status" value="1"/>
</dbReference>
<evidence type="ECO:0000256" key="5">
    <source>
        <dbReference type="SAM" id="MobiDB-lite"/>
    </source>
</evidence>
<dbReference type="SUPFAM" id="SSF103473">
    <property type="entry name" value="MFS general substrate transporter"/>
    <property type="match status" value="1"/>
</dbReference>
<evidence type="ECO:0000313" key="8">
    <source>
        <dbReference type="EMBL" id="OBX34133.1"/>
    </source>
</evidence>
<dbReference type="PATRIC" id="fig|2746.7.peg.3273"/>
<sequence length="219" mass="22829">MAFSTLRSLMILSVVTYVPLMWTQSGGSLTTGASFITIMLVIGVIGNLGGGRLSDRFGRRALLVVAMSVAVIMLGAFLLASGIWLWIALGVLGICLFATLPLGILIAQDILPENRSLGSGMALGLSNALAALGVMGLGPVAAFWAPSTPLWIALIGGIVSVPLAIGLPEHEAPLPDSRRTSPAPPPVRWDQGRNEATGPLPRPRRFAEVPRPHPATAAS</sequence>
<feature type="transmembrane region" description="Helical" evidence="6">
    <location>
        <begin position="119"/>
        <end position="144"/>
    </location>
</feature>
<comment type="caution">
    <text evidence="8">The sequence shown here is derived from an EMBL/GenBank/DDBJ whole genome shotgun (WGS) entry which is preliminary data.</text>
</comment>
<proteinExistence type="predicted"/>
<reference evidence="8 9" key="1">
    <citation type="submission" date="2016-06" db="EMBL/GenBank/DDBJ databases">
        <title>Genome sequence of halotolerant plant growth promoting strain of Halomonas elongata HEK1 isolated from salterns of Rann of Kutch, Gujarat, India.</title>
        <authorList>
            <person name="Gaba S."/>
            <person name="Singh R.N."/>
            <person name="Abrol S."/>
            <person name="Kaushik R."/>
            <person name="Saxena A.K."/>
        </authorList>
    </citation>
    <scope>NUCLEOTIDE SEQUENCE [LARGE SCALE GENOMIC DNA]</scope>
    <source>
        <strain evidence="8 9">HEK1</strain>
    </source>
</reference>
<dbReference type="Gene3D" id="1.20.1250.20">
    <property type="entry name" value="MFS general substrate transporter like domains"/>
    <property type="match status" value="1"/>
</dbReference>
<feature type="region of interest" description="Disordered" evidence="5">
    <location>
        <begin position="174"/>
        <end position="219"/>
    </location>
</feature>
<feature type="transmembrane region" description="Helical" evidence="6">
    <location>
        <begin position="86"/>
        <end position="107"/>
    </location>
</feature>
<organism evidence="8 9">
    <name type="scientific">Halomonas elongata</name>
    <dbReference type="NCBI Taxonomy" id="2746"/>
    <lineage>
        <taxon>Bacteria</taxon>
        <taxon>Pseudomonadati</taxon>
        <taxon>Pseudomonadota</taxon>
        <taxon>Gammaproteobacteria</taxon>
        <taxon>Oceanospirillales</taxon>
        <taxon>Halomonadaceae</taxon>
        <taxon>Halomonas</taxon>
    </lineage>
</organism>
<evidence type="ECO:0000313" key="9">
    <source>
        <dbReference type="Proteomes" id="UP000092504"/>
    </source>
</evidence>
<dbReference type="InterPro" id="IPR020846">
    <property type="entry name" value="MFS_dom"/>
</dbReference>
<dbReference type="GO" id="GO:0022857">
    <property type="term" value="F:transmembrane transporter activity"/>
    <property type="evidence" value="ECO:0007669"/>
    <property type="project" value="InterPro"/>
</dbReference>